<dbReference type="InterPro" id="IPR022826">
    <property type="entry name" value="KDO_kinase"/>
</dbReference>
<evidence type="ECO:0000256" key="1">
    <source>
        <dbReference type="ARBA" id="ARBA00004515"/>
    </source>
</evidence>
<dbReference type="HAMAP" id="MF_00521">
    <property type="entry name" value="KDO_kinase"/>
    <property type="match status" value="1"/>
</dbReference>
<dbReference type="GO" id="GO:0016773">
    <property type="term" value="F:phosphotransferase activity, alcohol group as acceptor"/>
    <property type="evidence" value="ECO:0007669"/>
    <property type="project" value="UniProtKB-UniRule"/>
</dbReference>
<keyword evidence="7 15" id="KW-0808">Transferase</keyword>
<sequence length="260" mass="28864">MQLATYQSVGVGILYDAVSLCDGTAASQIEEPQTEAALKAKSSLKISPDMLEPAYWQRLGHVVGQASGRGQSLFLDLGDRHWVLRPYRRGGLIAKLSTRRYVWTGLERTRAFREMRLTADLFAAGLPVPRPILGGVTRHGLTYEATLITERLPESIPLADHLMADSADSDLLQRVGRIIRRFHDHGLDHVDLNARNLLIDTNANPWLIDFDRCQLRRQGAWQAKNLERLGRSLAKFCTSPTSANAALMDIQQGYSASTSA</sequence>
<dbReference type="Proteomes" id="UP000324285">
    <property type="component" value="Chromosome"/>
</dbReference>
<dbReference type="GO" id="GO:0005524">
    <property type="term" value="F:ATP binding"/>
    <property type="evidence" value="ECO:0007669"/>
    <property type="project" value="UniProtKB-UniRule"/>
</dbReference>
<dbReference type="EC" id="2.7.1.166" evidence="4 15"/>
<dbReference type="Gene3D" id="1.10.510.10">
    <property type="entry name" value="Transferase(Phosphotransferase) domain 1"/>
    <property type="match status" value="1"/>
</dbReference>
<keyword evidence="5 15" id="KW-1003">Cell membrane</keyword>
<dbReference type="KEGG" id="hbh:E4T21_20300"/>
<keyword evidence="8 15" id="KW-0547">Nucleotide-binding</keyword>
<comment type="catalytic activity">
    <reaction evidence="14 15">
        <text>an alpha-Kdo-(2-&gt;6)-lipid IVA + ATP = a 4-O-phospho-alpha-Kdo-(2-&gt;6)-lipid IVA + ADP + H(+)</text>
        <dbReference type="Rhea" id="RHEA:74271"/>
        <dbReference type="ChEBI" id="CHEBI:15378"/>
        <dbReference type="ChEBI" id="CHEBI:30616"/>
        <dbReference type="ChEBI" id="CHEBI:176428"/>
        <dbReference type="ChEBI" id="CHEBI:193140"/>
        <dbReference type="ChEBI" id="CHEBI:456216"/>
        <dbReference type="EC" id="2.7.1.166"/>
    </reaction>
</comment>
<dbReference type="GO" id="GO:0005886">
    <property type="term" value="C:plasma membrane"/>
    <property type="evidence" value="ECO:0007669"/>
    <property type="project" value="UniProtKB-SubCell"/>
</dbReference>
<dbReference type="GO" id="GO:0016301">
    <property type="term" value="F:kinase activity"/>
    <property type="evidence" value="ECO:0007669"/>
    <property type="project" value="UniProtKB-KW"/>
</dbReference>
<evidence type="ECO:0000256" key="2">
    <source>
        <dbReference type="ARBA" id="ARBA00004713"/>
    </source>
</evidence>
<keyword evidence="17" id="KW-1185">Reference proteome</keyword>
<evidence type="ECO:0000313" key="17">
    <source>
        <dbReference type="Proteomes" id="UP000324285"/>
    </source>
</evidence>
<evidence type="ECO:0000256" key="15">
    <source>
        <dbReference type="HAMAP-Rule" id="MF_00521"/>
    </source>
</evidence>
<evidence type="ECO:0000256" key="9">
    <source>
        <dbReference type="ARBA" id="ARBA00022777"/>
    </source>
</evidence>
<gene>
    <name evidence="15" type="primary">kdkA</name>
    <name evidence="16" type="ORF">E4T21_20300</name>
</gene>
<comment type="similarity">
    <text evidence="3 15">Belongs to the protein kinase superfamily. KdkA/RfaP family.</text>
</comment>
<dbReference type="Pfam" id="PF06293">
    <property type="entry name" value="Kdo"/>
    <property type="match status" value="1"/>
</dbReference>
<evidence type="ECO:0000256" key="12">
    <source>
        <dbReference type="ARBA" id="ARBA00023136"/>
    </source>
</evidence>
<keyword evidence="11 15" id="KW-0448">Lipopolysaccharide biosynthesis</keyword>
<evidence type="ECO:0000256" key="4">
    <source>
        <dbReference type="ARBA" id="ARBA00011988"/>
    </source>
</evidence>
<evidence type="ECO:0000256" key="7">
    <source>
        <dbReference type="ARBA" id="ARBA00022679"/>
    </source>
</evidence>
<reference evidence="16" key="1">
    <citation type="submission" date="2021-02" db="EMBL/GenBank/DDBJ databases">
        <title>Strain Y2R2, a novel species of the genus Halomonas.</title>
        <authorList>
            <person name="Huang H."/>
        </authorList>
    </citation>
    <scope>NUCLEOTIDE SEQUENCE</scope>
    <source>
        <strain evidence="16">Y2R2</strain>
    </source>
</reference>
<dbReference type="SUPFAM" id="SSF56112">
    <property type="entry name" value="Protein kinase-like (PK-like)"/>
    <property type="match status" value="1"/>
</dbReference>
<evidence type="ECO:0000256" key="10">
    <source>
        <dbReference type="ARBA" id="ARBA00022840"/>
    </source>
</evidence>
<dbReference type="UniPathway" id="UPA00958"/>
<comment type="function">
    <text evidence="15">Catalyzes the ATP-dependent phosphorylation of the 3-deoxy-D-manno-octulosonic acid (Kdo) residue in Kdo-lipid IV(A) at the 4-OH position.</text>
</comment>
<dbReference type="OrthoDB" id="6854449at2"/>
<dbReference type="RefSeq" id="WP_149286764.1">
    <property type="nucleotide sequence ID" value="NZ_CP038437.2"/>
</dbReference>
<comment type="subcellular location">
    <subcellularLocation>
        <location evidence="1 15">Cell inner membrane</location>
        <topology evidence="1 15">Peripheral membrane protein</topology>
        <orientation evidence="1 15">Cytoplasmic side</orientation>
    </subcellularLocation>
</comment>
<evidence type="ECO:0000256" key="13">
    <source>
        <dbReference type="ARBA" id="ARBA00029511"/>
    </source>
</evidence>
<dbReference type="AlphaFoldDB" id="A0A5C1NIV2"/>
<evidence type="ECO:0000256" key="8">
    <source>
        <dbReference type="ARBA" id="ARBA00022741"/>
    </source>
</evidence>
<dbReference type="GO" id="GO:0009244">
    <property type="term" value="P:lipopolysaccharide core region biosynthetic process"/>
    <property type="evidence" value="ECO:0007669"/>
    <property type="project" value="UniProtKB-UniRule"/>
</dbReference>
<dbReference type="EMBL" id="CP038437">
    <property type="protein sequence ID" value="QEM83642.1"/>
    <property type="molecule type" value="Genomic_DNA"/>
</dbReference>
<evidence type="ECO:0000256" key="3">
    <source>
        <dbReference type="ARBA" id="ARBA00010327"/>
    </source>
</evidence>
<evidence type="ECO:0000256" key="11">
    <source>
        <dbReference type="ARBA" id="ARBA00022985"/>
    </source>
</evidence>
<evidence type="ECO:0000256" key="14">
    <source>
        <dbReference type="ARBA" id="ARBA00034417"/>
    </source>
</evidence>
<dbReference type="InterPro" id="IPR011009">
    <property type="entry name" value="Kinase-like_dom_sf"/>
</dbReference>
<keyword evidence="9 15" id="KW-0418">Kinase</keyword>
<feature type="active site" evidence="15">
    <location>
        <position position="191"/>
    </location>
</feature>
<dbReference type="NCBIfam" id="NF002475">
    <property type="entry name" value="PRK01723.1"/>
    <property type="match status" value="1"/>
</dbReference>
<evidence type="ECO:0000256" key="5">
    <source>
        <dbReference type="ARBA" id="ARBA00022475"/>
    </source>
</evidence>
<organism evidence="16 17">
    <name type="scientific">Halomonas binhaiensis</name>
    <dbReference type="NCBI Taxonomy" id="2562282"/>
    <lineage>
        <taxon>Bacteria</taxon>
        <taxon>Pseudomonadati</taxon>
        <taxon>Pseudomonadota</taxon>
        <taxon>Gammaproteobacteria</taxon>
        <taxon>Oceanospirillales</taxon>
        <taxon>Halomonadaceae</taxon>
        <taxon>Halomonas</taxon>
    </lineage>
</organism>
<evidence type="ECO:0000256" key="6">
    <source>
        <dbReference type="ARBA" id="ARBA00022519"/>
    </source>
</evidence>
<evidence type="ECO:0000313" key="16">
    <source>
        <dbReference type="EMBL" id="QEM83642.1"/>
    </source>
</evidence>
<name>A0A5C1NIV2_9GAMM</name>
<proteinExistence type="inferred from homology"/>
<comment type="pathway">
    <text evidence="2 15">Bacterial outer membrane biogenesis; LPS core biosynthesis.</text>
</comment>
<protein>
    <recommendedName>
        <fullName evidence="13 15">3-deoxy-D-manno-octulosonic acid kinase</fullName>
        <shortName evidence="15">Kdo kinase</shortName>
        <ecNumber evidence="4 15">2.7.1.166</ecNumber>
    </recommendedName>
</protein>
<keyword evidence="10 15" id="KW-0067">ATP-binding</keyword>
<keyword evidence="12 15" id="KW-0472">Membrane</keyword>
<accession>A0A5C1NIV2</accession>
<keyword evidence="6 15" id="KW-0997">Cell inner membrane</keyword>